<dbReference type="PANTHER" id="PTHR12893">
    <property type="entry name" value="GOLGI REASSEMBLY STACKING PROTEIN GRASP"/>
    <property type="match status" value="1"/>
</dbReference>
<name>A0A9P6IYP1_MORAP</name>
<dbReference type="PANTHER" id="PTHR12893:SF0">
    <property type="entry name" value="GRASP65"/>
    <property type="match status" value="1"/>
</dbReference>
<reference evidence="7" key="1">
    <citation type="journal article" date="2020" name="Fungal Divers.">
        <title>Resolving the Mortierellaceae phylogeny through synthesis of multi-gene phylogenetics and phylogenomics.</title>
        <authorList>
            <person name="Vandepol N."/>
            <person name="Liber J."/>
            <person name="Desiro A."/>
            <person name="Na H."/>
            <person name="Kennedy M."/>
            <person name="Barry K."/>
            <person name="Grigoriev I.V."/>
            <person name="Miller A.N."/>
            <person name="O'Donnell K."/>
            <person name="Stajich J.E."/>
            <person name="Bonito G."/>
        </authorList>
    </citation>
    <scope>NUCLEOTIDE SEQUENCE</scope>
    <source>
        <strain evidence="7">CK1249</strain>
    </source>
</reference>
<keyword evidence="2" id="KW-0677">Repeat</keyword>
<protein>
    <recommendedName>
        <fullName evidence="6">PDZ GRASP-type domain-containing protein</fullName>
    </recommendedName>
</protein>
<feature type="compositionally biased region" description="Basic and acidic residues" evidence="5">
    <location>
        <begin position="375"/>
        <end position="386"/>
    </location>
</feature>
<dbReference type="AlphaFoldDB" id="A0A9P6IYP1"/>
<dbReference type="GO" id="GO:0000139">
    <property type="term" value="C:Golgi membrane"/>
    <property type="evidence" value="ECO:0007669"/>
    <property type="project" value="UniProtKB-SubCell"/>
</dbReference>
<keyword evidence="3" id="KW-0333">Golgi apparatus</keyword>
<sequence length="487" mass="53046">MAVNDTRLNTESTVLRDLMEPSVDKPMVLDVYSTREQALRSNILGKIDLQFGIEMVPRRNWSGVEEDGLLGCSIRFTLFDTIIDVVWHVLDITPGSPAEQAGLCAHADYVIGTPLGIMRGEGDLYDLIEDYIGDPLPLHVYNVDRNQVREVVIVPSEEWGGEGLLGCDVGYGYKESSKEDMEHSAEQQVSSKDLIDPALDEKNGVNISKTAVEESKDTPSSRSPGPAPRPIDAQENPQLPGHEPQVANGNPGEPIPILEADVTPTVATQQPTLYPQVSSPPLYPKVAAHDSSLSGSTLANEDVDSKNHNATESTPEGEANDTSSNAPLASEEKPTLETEEPLSAESEQQQQQQRQPPPALAARMIPGIHGRGGRRGHDGYSARDRIPLQAAQAQAEEQSAEYRAQMERDLKDRRDTTTEGGTVIQDPKSPVQDSAGMTKSKGEDRDKVVEDNNNSMMEQQEADVAVHEFVVEGMIRNMALGSTVFPL</sequence>
<evidence type="ECO:0000256" key="2">
    <source>
        <dbReference type="ARBA" id="ARBA00022737"/>
    </source>
</evidence>
<keyword evidence="4" id="KW-0472">Membrane</keyword>
<evidence type="ECO:0000259" key="6">
    <source>
        <dbReference type="PROSITE" id="PS51865"/>
    </source>
</evidence>
<proteinExistence type="predicted"/>
<feature type="compositionally biased region" description="Low complexity" evidence="5">
    <location>
        <begin position="343"/>
        <end position="354"/>
    </location>
</feature>
<feature type="compositionally biased region" description="Basic and acidic residues" evidence="5">
    <location>
        <begin position="404"/>
        <end position="417"/>
    </location>
</feature>
<evidence type="ECO:0000256" key="5">
    <source>
        <dbReference type="SAM" id="MobiDB-lite"/>
    </source>
</evidence>
<comment type="caution">
    <text evidence="7">The sequence shown here is derived from an EMBL/GenBank/DDBJ whole genome shotgun (WGS) entry which is preliminary data.</text>
</comment>
<feature type="region of interest" description="Disordered" evidence="5">
    <location>
        <begin position="272"/>
        <end position="447"/>
    </location>
</feature>
<gene>
    <name evidence="7" type="ORF">BGZ70_010673</name>
</gene>
<feature type="domain" description="PDZ GRASP-type" evidence="6">
    <location>
        <begin position="85"/>
        <end position="174"/>
    </location>
</feature>
<dbReference type="InterPro" id="IPR024958">
    <property type="entry name" value="GRASP_PDZ"/>
</dbReference>
<feature type="domain" description="PDZ GRASP-type" evidence="6">
    <location>
        <begin position="1"/>
        <end position="79"/>
    </location>
</feature>
<dbReference type="EMBL" id="JAAAHY010000992">
    <property type="protein sequence ID" value="KAF9954096.1"/>
    <property type="molecule type" value="Genomic_DNA"/>
</dbReference>
<dbReference type="Pfam" id="PF04495">
    <property type="entry name" value="GRASP55_65"/>
    <property type="match status" value="1"/>
</dbReference>
<evidence type="ECO:0000256" key="1">
    <source>
        <dbReference type="ARBA" id="ARBA00004394"/>
    </source>
</evidence>
<accession>A0A9P6IYP1</accession>
<evidence type="ECO:0000313" key="8">
    <source>
        <dbReference type="Proteomes" id="UP000738359"/>
    </source>
</evidence>
<feature type="region of interest" description="Disordered" evidence="5">
    <location>
        <begin position="177"/>
        <end position="257"/>
    </location>
</feature>
<dbReference type="GO" id="GO:0007030">
    <property type="term" value="P:Golgi organization"/>
    <property type="evidence" value="ECO:0007669"/>
    <property type="project" value="TreeGrafter"/>
</dbReference>
<keyword evidence="8" id="KW-1185">Reference proteome</keyword>
<evidence type="ECO:0000313" key="7">
    <source>
        <dbReference type="EMBL" id="KAF9954096.1"/>
    </source>
</evidence>
<dbReference type="PROSITE" id="PS51865">
    <property type="entry name" value="PDZ_GRASP"/>
    <property type="match status" value="2"/>
</dbReference>
<organism evidence="7 8">
    <name type="scientific">Mortierella alpina</name>
    <name type="common">Oleaginous fungus</name>
    <name type="synonym">Mortierella renispora</name>
    <dbReference type="NCBI Taxonomy" id="64518"/>
    <lineage>
        <taxon>Eukaryota</taxon>
        <taxon>Fungi</taxon>
        <taxon>Fungi incertae sedis</taxon>
        <taxon>Mucoromycota</taxon>
        <taxon>Mortierellomycotina</taxon>
        <taxon>Mortierellomycetes</taxon>
        <taxon>Mortierellales</taxon>
        <taxon>Mortierellaceae</taxon>
        <taxon>Mortierella</taxon>
    </lineage>
</organism>
<feature type="compositionally biased region" description="Low complexity" evidence="5">
    <location>
        <begin position="389"/>
        <end position="403"/>
    </location>
</feature>
<comment type="subcellular location">
    <subcellularLocation>
        <location evidence="1">Golgi apparatus membrane</location>
    </subcellularLocation>
</comment>
<dbReference type="InterPro" id="IPR036034">
    <property type="entry name" value="PDZ_sf"/>
</dbReference>
<evidence type="ECO:0000256" key="3">
    <source>
        <dbReference type="ARBA" id="ARBA00023034"/>
    </source>
</evidence>
<evidence type="ECO:0000256" key="4">
    <source>
        <dbReference type="ARBA" id="ARBA00023136"/>
    </source>
</evidence>
<dbReference type="Proteomes" id="UP000738359">
    <property type="component" value="Unassembled WGS sequence"/>
</dbReference>
<dbReference type="OrthoDB" id="3318at2759"/>
<dbReference type="InterPro" id="IPR007583">
    <property type="entry name" value="GRASP55_65"/>
</dbReference>
<feature type="compositionally biased region" description="Polar residues" evidence="5">
    <location>
        <begin position="310"/>
        <end position="327"/>
    </location>
</feature>
<feature type="compositionally biased region" description="Basic and acidic residues" evidence="5">
    <location>
        <begin position="193"/>
        <end position="203"/>
    </location>
</feature>
<dbReference type="Gene3D" id="2.30.42.10">
    <property type="match status" value="2"/>
</dbReference>